<keyword evidence="15" id="KW-1185">Reference proteome</keyword>
<evidence type="ECO:0000259" key="13">
    <source>
        <dbReference type="PROSITE" id="PS50885"/>
    </source>
</evidence>
<feature type="transmembrane region" description="Helical" evidence="11">
    <location>
        <begin position="64"/>
        <end position="86"/>
    </location>
</feature>
<dbReference type="SMART" id="SM00388">
    <property type="entry name" value="HisKA"/>
    <property type="match status" value="1"/>
</dbReference>
<protein>
    <recommendedName>
        <fullName evidence="3">histidine kinase</fullName>
        <ecNumber evidence="3">2.7.13.3</ecNumber>
    </recommendedName>
</protein>
<dbReference type="Gene3D" id="1.10.287.130">
    <property type="match status" value="1"/>
</dbReference>
<keyword evidence="6 11" id="KW-0812">Transmembrane</keyword>
<dbReference type="PANTHER" id="PTHR45528:SF12">
    <property type="entry name" value="SENSOR HISTIDINE KINASE ARSS"/>
    <property type="match status" value="1"/>
</dbReference>
<comment type="subcellular location">
    <subcellularLocation>
        <location evidence="2">Membrane</location>
        <topology evidence="2">Multi-pass membrane protein</topology>
    </subcellularLocation>
</comment>
<dbReference type="PANTHER" id="PTHR45528">
    <property type="entry name" value="SENSOR HISTIDINE KINASE CPXA"/>
    <property type="match status" value="1"/>
</dbReference>
<keyword evidence="10 11" id="KW-0472">Membrane</keyword>
<dbReference type="EC" id="2.7.13.3" evidence="3"/>
<evidence type="ECO:0000256" key="11">
    <source>
        <dbReference type="SAM" id="Phobius"/>
    </source>
</evidence>
<dbReference type="SUPFAM" id="SSF158472">
    <property type="entry name" value="HAMP domain-like"/>
    <property type="match status" value="1"/>
</dbReference>
<feature type="domain" description="HAMP" evidence="13">
    <location>
        <begin position="88"/>
        <end position="142"/>
    </location>
</feature>
<evidence type="ECO:0000259" key="12">
    <source>
        <dbReference type="PROSITE" id="PS50109"/>
    </source>
</evidence>
<dbReference type="InterPro" id="IPR036097">
    <property type="entry name" value="HisK_dim/P_sf"/>
</dbReference>
<evidence type="ECO:0000256" key="3">
    <source>
        <dbReference type="ARBA" id="ARBA00012438"/>
    </source>
</evidence>
<dbReference type="CDD" id="cd00082">
    <property type="entry name" value="HisKA"/>
    <property type="match status" value="1"/>
</dbReference>
<keyword evidence="9" id="KW-0902">Two-component regulatory system</keyword>
<comment type="catalytic activity">
    <reaction evidence="1">
        <text>ATP + protein L-histidine = ADP + protein N-phospho-L-histidine.</text>
        <dbReference type="EC" id="2.7.13.3"/>
    </reaction>
</comment>
<evidence type="ECO:0000256" key="6">
    <source>
        <dbReference type="ARBA" id="ARBA00022692"/>
    </source>
</evidence>
<evidence type="ECO:0000256" key="5">
    <source>
        <dbReference type="ARBA" id="ARBA00022679"/>
    </source>
</evidence>
<feature type="transmembrane region" description="Helical" evidence="11">
    <location>
        <begin position="12"/>
        <end position="44"/>
    </location>
</feature>
<sequence length="366" mass="42093">MRIKERYNNLPIFWKITIGSVIVFIVFLMFITLAQTFLFFDWFLDHKKKYGINLHIFEDIFESYGYLIIVVSILILIISILGALFISKILLKNISELTNTMEEIKREGRLDRRVKVSKSNDEISKLCVLFNSLMDDLESSFNRERRFVQDASHELKTPLTIIKGHLSLLNRWGKDDREVLDKSIKASTEEVDRLINLVKTLLDISNLDKVNEKISVNCYNKEVVEGILNDFSILNKNYNITCNYNKIKEFPMKDIHLKQILIILLDNAIKYSGENKEINISFAESYEYKIVTVTDNGIGIPEEDIPLLFDRFYRVDKSRNSKTGGNGLGLSIAKRLAIIYGGDIGVKSKVAVGTSFRVVIPKNSPF</sequence>
<keyword evidence="4" id="KW-0597">Phosphoprotein</keyword>
<keyword evidence="8 11" id="KW-1133">Transmembrane helix</keyword>
<dbReference type="PRINTS" id="PR00344">
    <property type="entry name" value="BCTRLSENSOR"/>
</dbReference>
<dbReference type="SUPFAM" id="SSF47384">
    <property type="entry name" value="Homodimeric domain of signal transducing histidine kinase"/>
    <property type="match status" value="1"/>
</dbReference>
<dbReference type="InterPro" id="IPR004358">
    <property type="entry name" value="Sig_transdc_His_kin-like_C"/>
</dbReference>
<feature type="domain" description="Histidine kinase" evidence="12">
    <location>
        <begin position="150"/>
        <end position="364"/>
    </location>
</feature>
<evidence type="ECO:0000256" key="10">
    <source>
        <dbReference type="ARBA" id="ARBA00023136"/>
    </source>
</evidence>
<dbReference type="PROSITE" id="PS50109">
    <property type="entry name" value="HIS_KIN"/>
    <property type="match status" value="1"/>
</dbReference>
<keyword evidence="7 14" id="KW-0418">Kinase</keyword>
<dbReference type="Pfam" id="PF02518">
    <property type="entry name" value="HATPase_c"/>
    <property type="match status" value="1"/>
</dbReference>
<comment type="caution">
    <text evidence="14">The sequence shown here is derived from an EMBL/GenBank/DDBJ whole genome shotgun (WGS) entry which is preliminary data.</text>
</comment>
<dbReference type="Gene3D" id="6.10.340.10">
    <property type="match status" value="1"/>
</dbReference>
<dbReference type="SMART" id="SM00304">
    <property type="entry name" value="HAMP"/>
    <property type="match status" value="1"/>
</dbReference>
<dbReference type="CDD" id="cd06225">
    <property type="entry name" value="HAMP"/>
    <property type="match status" value="1"/>
</dbReference>
<dbReference type="Pfam" id="PF00512">
    <property type="entry name" value="HisKA"/>
    <property type="match status" value="1"/>
</dbReference>
<dbReference type="EMBL" id="JAGGJZ010000002">
    <property type="protein sequence ID" value="MBP1889113.1"/>
    <property type="molecule type" value="Genomic_DNA"/>
</dbReference>
<dbReference type="InterPro" id="IPR036890">
    <property type="entry name" value="HATPase_C_sf"/>
</dbReference>
<evidence type="ECO:0000313" key="14">
    <source>
        <dbReference type="EMBL" id="MBP1889113.1"/>
    </source>
</evidence>
<proteinExistence type="predicted"/>
<dbReference type="InterPro" id="IPR050398">
    <property type="entry name" value="HssS/ArlS-like"/>
</dbReference>
<evidence type="ECO:0000256" key="9">
    <source>
        <dbReference type="ARBA" id="ARBA00023012"/>
    </source>
</evidence>
<name>A0ABS4EYN5_9CLOT</name>
<accession>A0ABS4EYN5</accession>
<evidence type="ECO:0000256" key="4">
    <source>
        <dbReference type="ARBA" id="ARBA00022553"/>
    </source>
</evidence>
<dbReference type="InterPro" id="IPR003660">
    <property type="entry name" value="HAMP_dom"/>
</dbReference>
<keyword evidence="5" id="KW-0808">Transferase</keyword>
<dbReference type="CDD" id="cd00075">
    <property type="entry name" value="HATPase"/>
    <property type="match status" value="1"/>
</dbReference>
<dbReference type="GO" id="GO:0016301">
    <property type="term" value="F:kinase activity"/>
    <property type="evidence" value="ECO:0007669"/>
    <property type="project" value="UniProtKB-KW"/>
</dbReference>
<dbReference type="InterPro" id="IPR003661">
    <property type="entry name" value="HisK_dim/P_dom"/>
</dbReference>
<evidence type="ECO:0000313" key="15">
    <source>
        <dbReference type="Proteomes" id="UP000783390"/>
    </source>
</evidence>
<organism evidence="14 15">
    <name type="scientific">Clostridium moniliforme</name>
    <dbReference type="NCBI Taxonomy" id="39489"/>
    <lineage>
        <taxon>Bacteria</taxon>
        <taxon>Bacillati</taxon>
        <taxon>Bacillota</taxon>
        <taxon>Clostridia</taxon>
        <taxon>Eubacteriales</taxon>
        <taxon>Clostridiaceae</taxon>
        <taxon>Clostridium</taxon>
    </lineage>
</organism>
<dbReference type="Gene3D" id="3.30.565.10">
    <property type="entry name" value="Histidine kinase-like ATPase, C-terminal domain"/>
    <property type="match status" value="1"/>
</dbReference>
<dbReference type="PROSITE" id="PS50885">
    <property type="entry name" value="HAMP"/>
    <property type="match status" value="1"/>
</dbReference>
<evidence type="ECO:0000256" key="2">
    <source>
        <dbReference type="ARBA" id="ARBA00004141"/>
    </source>
</evidence>
<dbReference type="InterPro" id="IPR003594">
    <property type="entry name" value="HATPase_dom"/>
</dbReference>
<dbReference type="InterPro" id="IPR005467">
    <property type="entry name" value="His_kinase_dom"/>
</dbReference>
<reference evidence="14 15" key="1">
    <citation type="submission" date="2021-03" db="EMBL/GenBank/DDBJ databases">
        <title>Genomic Encyclopedia of Type Strains, Phase IV (KMG-IV): sequencing the most valuable type-strain genomes for metagenomic binning, comparative biology and taxonomic classification.</title>
        <authorList>
            <person name="Goeker M."/>
        </authorList>
    </citation>
    <scope>NUCLEOTIDE SEQUENCE [LARGE SCALE GENOMIC DNA]</scope>
    <source>
        <strain evidence="14 15">DSM 3984</strain>
    </source>
</reference>
<dbReference type="RefSeq" id="WP_209795837.1">
    <property type="nucleotide sequence ID" value="NZ_JAGGJZ010000002.1"/>
</dbReference>
<evidence type="ECO:0000256" key="8">
    <source>
        <dbReference type="ARBA" id="ARBA00022989"/>
    </source>
</evidence>
<dbReference type="SUPFAM" id="SSF55874">
    <property type="entry name" value="ATPase domain of HSP90 chaperone/DNA topoisomerase II/histidine kinase"/>
    <property type="match status" value="1"/>
</dbReference>
<dbReference type="SMART" id="SM00387">
    <property type="entry name" value="HATPase_c"/>
    <property type="match status" value="1"/>
</dbReference>
<gene>
    <name evidence="14" type="ORF">J2Z53_000694</name>
</gene>
<evidence type="ECO:0000256" key="1">
    <source>
        <dbReference type="ARBA" id="ARBA00000085"/>
    </source>
</evidence>
<evidence type="ECO:0000256" key="7">
    <source>
        <dbReference type="ARBA" id="ARBA00022777"/>
    </source>
</evidence>
<dbReference type="Pfam" id="PF00672">
    <property type="entry name" value="HAMP"/>
    <property type="match status" value="1"/>
</dbReference>
<dbReference type="Proteomes" id="UP000783390">
    <property type="component" value="Unassembled WGS sequence"/>
</dbReference>